<gene>
    <name evidence="1" type="ORF">N657DRAFT_389360</name>
</gene>
<dbReference type="RefSeq" id="XP_062648142.1">
    <property type="nucleotide sequence ID" value="XM_062787140.1"/>
</dbReference>
<dbReference type="Proteomes" id="UP001302602">
    <property type="component" value="Unassembled WGS sequence"/>
</dbReference>
<sequence>MTDGLSQGAMRWTCVTRGRLRDQVDRSPTCILPSSYSSDQKSWPLPIQQAFVSFSQLHLYRSHDLKANATIARPQPRSKMGVVTAIAPRPPGPTGGTRRVGSTGPCRLKMLHLAAARSVRSSSRLRAIAKLYDVPQSTCWKTNSHDSTVLHGRQATTMGWVLQSTKK</sequence>
<reference evidence="1" key="1">
    <citation type="journal article" date="2023" name="Mol. Phylogenet. Evol.">
        <title>Genome-scale phylogeny and comparative genomics of the fungal order Sordariales.</title>
        <authorList>
            <person name="Hensen N."/>
            <person name="Bonometti L."/>
            <person name="Westerberg I."/>
            <person name="Brannstrom I.O."/>
            <person name="Guillou S."/>
            <person name="Cros-Aarteil S."/>
            <person name="Calhoun S."/>
            <person name="Haridas S."/>
            <person name="Kuo A."/>
            <person name="Mondo S."/>
            <person name="Pangilinan J."/>
            <person name="Riley R."/>
            <person name="LaButti K."/>
            <person name="Andreopoulos B."/>
            <person name="Lipzen A."/>
            <person name="Chen C."/>
            <person name="Yan M."/>
            <person name="Daum C."/>
            <person name="Ng V."/>
            <person name="Clum A."/>
            <person name="Steindorff A."/>
            <person name="Ohm R.A."/>
            <person name="Martin F."/>
            <person name="Silar P."/>
            <person name="Natvig D.O."/>
            <person name="Lalanne C."/>
            <person name="Gautier V."/>
            <person name="Ament-Velasquez S.L."/>
            <person name="Kruys A."/>
            <person name="Hutchinson M.I."/>
            <person name="Powell A.J."/>
            <person name="Barry K."/>
            <person name="Miller A.N."/>
            <person name="Grigoriev I.V."/>
            <person name="Debuchy R."/>
            <person name="Gladieux P."/>
            <person name="Hiltunen Thoren M."/>
            <person name="Johannesson H."/>
        </authorList>
    </citation>
    <scope>NUCLEOTIDE SEQUENCE</scope>
    <source>
        <strain evidence="1">CBS 731.68</strain>
    </source>
</reference>
<protein>
    <submittedName>
        <fullName evidence="1">Uncharacterized protein</fullName>
    </submittedName>
</protein>
<accession>A0AAN6Z3Y5</accession>
<evidence type="ECO:0000313" key="1">
    <source>
        <dbReference type="EMBL" id="KAK4124371.1"/>
    </source>
</evidence>
<name>A0AAN6Z3Y5_9PEZI</name>
<keyword evidence="2" id="KW-1185">Reference proteome</keyword>
<proteinExistence type="predicted"/>
<reference evidence="1" key="2">
    <citation type="submission" date="2023-05" db="EMBL/GenBank/DDBJ databases">
        <authorList>
            <consortium name="Lawrence Berkeley National Laboratory"/>
            <person name="Steindorff A."/>
            <person name="Hensen N."/>
            <person name="Bonometti L."/>
            <person name="Westerberg I."/>
            <person name="Brannstrom I.O."/>
            <person name="Guillou S."/>
            <person name="Cros-Aarteil S."/>
            <person name="Calhoun S."/>
            <person name="Haridas S."/>
            <person name="Kuo A."/>
            <person name="Mondo S."/>
            <person name="Pangilinan J."/>
            <person name="Riley R."/>
            <person name="Labutti K."/>
            <person name="Andreopoulos B."/>
            <person name="Lipzen A."/>
            <person name="Chen C."/>
            <person name="Yanf M."/>
            <person name="Daum C."/>
            <person name="Ng V."/>
            <person name="Clum A."/>
            <person name="Ohm R."/>
            <person name="Martin F."/>
            <person name="Silar P."/>
            <person name="Natvig D."/>
            <person name="Lalanne C."/>
            <person name="Gautier V."/>
            <person name="Ament-Velasquez S.L."/>
            <person name="Kruys A."/>
            <person name="Hutchinson M.I."/>
            <person name="Powell A.J."/>
            <person name="Barry K."/>
            <person name="Miller A.N."/>
            <person name="Grigoriev I.V."/>
            <person name="Debuchy R."/>
            <person name="Gladieux P."/>
            <person name="Thoren M.H."/>
            <person name="Johannesson H."/>
        </authorList>
    </citation>
    <scope>NUCLEOTIDE SEQUENCE</scope>
    <source>
        <strain evidence="1">CBS 731.68</strain>
    </source>
</reference>
<dbReference type="AlphaFoldDB" id="A0AAN6Z3Y5"/>
<comment type="caution">
    <text evidence="1">The sequence shown here is derived from an EMBL/GenBank/DDBJ whole genome shotgun (WGS) entry which is preliminary data.</text>
</comment>
<dbReference type="GeneID" id="87823910"/>
<dbReference type="EMBL" id="MU853227">
    <property type="protein sequence ID" value="KAK4124371.1"/>
    <property type="molecule type" value="Genomic_DNA"/>
</dbReference>
<organism evidence="1 2">
    <name type="scientific">Parathielavia appendiculata</name>
    <dbReference type="NCBI Taxonomy" id="2587402"/>
    <lineage>
        <taxon>Eukaryota</taxon>
        <taxon>Fungi</taxon>
        <taxon>Dikarya</taxon>
        <taxon>Ascomycota</taxon>
        <taxon>Pezizomycotina</taxon>
        <taxon>Sordariomycetes</taxon>
        <taxon>Sordariomycetidae</taxon>
        <taxon>Sordariales</taxon>
        <taxon>Chaetomiaceae</taxon>
        <taxon>Parathielavia</taxon>
    </lineage>
</organism>
<evidence type="ECO:0000313" key="2">
    <source>
        <dbReference type="Proteomes" id="UP001302602"/>
    </source>
</evidence>